<name>A0AAD7WPK1_9TELE</name>
<gene>
    <name evidence="1" type="ORF">AAFF_G00340830</name>
</gene>
<dbReference type="EMBL" id="JAINUG010000054">
    <property type="protein sequence ID" value="KAJ8404310.1"/>
    <property type="molecule type" value="Genomic_DNA"/>
</dbReference>
<dbReference type="Proteomes" id="UP001221898">
    <property type="component" value="Unassembled WGS sequence"/>
</dbReference>
<protein>
    <submittedName>
        <fullName evidence="1">Uncharacterized protein</fullName>
    </submittedName>
</protein>
<proteinExistence type="predicted"/>
<keyword evidence="2" id="KW-1185">Reference proteome</keyword>
<evidence type="ECO:0000313" key="1">
    <source>
        <dbReference type="EMBL" id="KAJ8404310.1"/>
    </source>
</evidence>
<sequence length="142" mass="15784">MTDDPPGGLCIGMQDREAAAAERTGSGRECFRLACAAAIPIPMRGDQDIEVWETQGGRARHLIAETRARSSARPTQRALHFLRGGCAQGHRPLAATLKEMSRVAQRPNAARERVFNDRKRNEPLCRPLSERDSLQYRKCSPC</sequence>
<reference evidence="1" key="1">
    <citation type="journal article" date="2023" name="Science">
        <title>Genome structures resolve the early diversification of teleost fishes.</title>
        <authorList>
            <person name="Parey E."/>
            <person name="Louis A."/>
            <person name="Montfort J."/>
            <person name="Bouchez O."/>
            <person name="Roques C."/>
            <person name="Iampietro C."/>
            <person name="Lluch J."/>
            <person name="Castinel A."/>
            <person name="Donnadieu C."/>
            <person name="Desvignes T."/>
            <person name="Floi Bucao C."/>
            <person name="Jouanno E."/>
            <person name="Wen M."/>
            <person name="Mejri S."/>
            <person name="Dirks R."/>
            <person name="Jansen H."/>
            <person name="Henkel C."/>
            <person name="Chen W.J."/>
            <person name="Zahm M."/>
            <person name="Cabau C."/>
            <person name="Klopp C."/>
            <person name="Thompson A.W."/>
            <person name="Robinson-Rechavi M."/>
            <person name="Braasch I."/>
            <person name="Lecointre G."/>
            <person name="Bobe J."/>
            <person name="Postlethwait J.H."/>
            <person name="Berthelot C."/>
            <person name="Roest Crollius H."/>
            <person name="Guiguen Y."/>
        </authorList>
    </citation>
    <scope>NUCLEOTIDE SEQUENCE</scope>
    <source>
        <strain evidence="1">NC1722</strain>
    </source>
</reference>
<comment type="caution">
    <text evidence="1">The sequence shown here is derived from an EMBL/GenBank/DDBJ whole genome shotgun (WGS) entry which is preliminary data.</text>
</comment>
<evidence type="ECO:0000313" key="2">
    <source>
        <dbReference type="Proteomes" id="UP001221898"/>
    </source>
</evidence>
<dbReference type="AlphaFoldDB" id="A0AAD7WPK1"/>
<accession>A0AAD7WPK1</accession>
<organism evidence="1 2">
    <name type="scientific">Aldrovandia affinis</name>
    <dbReference type="NCBI Taxonomy" id="143900"/>
    <lineage>
        <taxon>Eukaryota</taxon>
        <taxon>Metazoa</taxon>
        <taxon>Chordata</taxon>
        <taxon>Craniata</taxon>
        <taxon>Vertebrata</taxon>
        <taxon>Euteleostomi</taxon>
        <taxon>Actinopterygii</taxon>
        <taxon>Neopterygii</taxon>
        <taxon>Teleostei</taxon>
        <taxon>Notacanthiformes</taxon>
        <taxon>Halosauridae</taxon>
        <taxon>Aldrovandia</taxon>
    </lineage>
</organism>